<feature type="domain" description="S1 motif" evidence="6">
    <location>
        <begin position="682"/>
        <end position="763"/>
    </location>
</feature>
<dbReference type="InterPro" id="IPR050180">
    <property type="entry name" value="RNR_Ribonuclease"/>
</dbReference>
<feature type="compositionally biased region" description="Pro residues" evidence="5">
    <location>
        <begin position="407"/>
        <end position="421"/>
    </location>
</feature>
<dbReference type="RefSeq" id="WP_085219246.1">
    <property type="nucleotide sequence ID" value="NZ_LT840185.1"/>
</dbReference>
<dbReference type="HAMAP" id="MF_01895">
    <property type="entry name" value="RNase_R"/>
    <property type="match status" value="1"/>
</dbReference>
<comment type="function">
    <text evidence="4">3'-5' exoribonuclease that releases 5'-nucleoside monophosphates and is involved in maturation of structured RNAs.</text>
</comment>
<evidence type="ECO:0000256" key="1">
    <source>
        <dbReference type="ARBA" id="ARBA00022722"/>
    </source>
</evidence>
<accession>A0A1X7H443</accession>
<dbReference type="PANTHER" id="PTHR23355">
    <property type="entry name" value="RIBONUCLEASE"/>
    <property type="match status" value="1"/>
</dbReference>
<dbReference type="PANTHER" id="PTHR23355:SF9">
    <property type="entry name" value="DIS3-LIKE EXONUCLEASE 2"/>
    <property type="match status" value="1"/>
</dbReference>
<dbReference type="Pfam" id="PF17876">
    <property type="entry name" value="CSD2"/>
    <property type="match status" value="1"/>
</dbReference>
<name>A0A1X7H443_9SPHN</name>
<comment type="similarity">
    <text evidence="4">Belongs to the RNR ribonuclease family. RNase R subfamily.</text>
</comment>
<dbReference type="InterPro" id="IPR011805">
    <property type="entry name" value="RNase_R"/>
</dbReference>
<dbReference type="InterPro" id="IPR003029">
    <property type="entry name" value="S1_domain"/>
</dbReference>
<feature type="compositionally biased region" description="Gly residues" evidence="5">
    <location>
        <begin position="387"/>
        <end position="399"/>
    </location>
</feature>
<feature type="compositionally biased region" description="Basic residues" evidence="5">
    <location>
        <begin position="782"/>
        <end position="798"/>
    </location>
</feature>
<organism evidence="7 8">
    <name type="scientific">Allosphingosinicella indica</name>
    <dbReference type="NCBI Taxonomy" id="941907"/>
    <lineage>
        <taxon>Bacteria</taxon>
        <taxon>Pseudomonadati</taxon>
        <taxon>Pseudomonadota</taxon>
        <taxon>Alphaproteobacteria</taxon>
        <taxon>Sphingomonadales</taxon>
        <taxon>Sphingomonadaceae</taxon>
        <taxon>Allosphingosinicella</taxon>
    </lineage>
</organism>
<dbReference type="EMBL" id="LT840185">
    <property type="protein sequence ID" value="SMF78601.1"/>
    <property type="molecule type" value="Genomic_DNA"/>
</dbReference>
<dbReference type="STRING" id="941907.SAMN06295910_2725"/>
<evidence type="ECO:0000313" key="8">
    <source>
        <dbReference type="Proteomes" id="UP000192934"/>
    </source>
</evidence>
<evidence type="ECO:0000256" key="3">
    <source>
        <dbReference type="ARBA" id="ARBA00022839"/>
    </source>
</evidence>
<keyword evidence="2 4" id="KW-0378">Hydrolase</keyword>
<dbReference type="InterPro" id="IPR001900">
    <property type="entry name" value="RNase_II/R"/>
</dbReference>
<keyword evidence="4" id="KW-0963">Cytoplasm</keyword>
<keyword evidence="1 4" id="KW-0540">Nuclease</keyword>
<evidence type="ECO:0000313" key="7">
    <source>
        <dbReference type="EMBL" id="SMF78601.1"/>
    </source>
</evidence>
<evidence type="ECO:0000256" key="4">
    <source>
        <dbReference type="HAMAP-Rule" id="MF_01895"/>
    </source>
</evidence>
<dbReference type="Gene3D" id="2.40.50.140">
    <property type="entry name" value="Nucleic acid-binding proteins"/>
    <property type="match status" value="1"/>
</dbReference>
<dbReference type="GO" id="GO:0008859">
    <property type="term" value="F:exoribonuclease II activity"/>
    <property type="evidence" value="ECO:0007669"/>
    <property type="project" value="UniProtKB-UniRule"/>
</dbReference>
<sequence length="798" mass="86737">MAKKPAGLPTRQQILDFISASDQPAGKREIARAFGLKGNEKIALKHLLRDMGDEGLIDSAPGRAFHKMGGVPKVTVLRVTDVDESGQVWAVPERWEAEAPEPRLRLLERGRRGALGVGDRVLARTEERGNGIVAHPMKKLLKGSELVLGVLHAEGKGLWLRPVEKKERRELPVSDAGKAEPGDLVLAEKTGRPPRITARVTDILGDPFAPRSFSLIAIHKHGIPHEFPDAVVEEAERVAKRDLGAREDLTHLPIVAIDPADARDHDDAVWAAPDDDLANAGGWKAIVAIADVSFYVRPGSALDKEARKRGNSVYFPDRVVPMLPEELSADICSLKAGKDRAALACHLTIAKDGQLKAWRFTRARIRVAANIAYEDAQAAMDQILPGTGRGASEAGGGGSETCRAGGEPPPPLAGASGPPPRAGEDLAEVASSPCALSDDDLAPVHPDLVEQALKPLWACWRALLKAREKREPLELDLPERRVELDEKGRIASVAPRERLDAHKLIEDYMIAANVAAAKALEAKNAPVMYRVHEAPSREKLVALKDYLETFEIAFALGQVIRPATFNRLLERVGESDSRPEIMEQVLRTQTQAYYAPENHGHFGLALGSYGHFTSPIRRYADLVVHRSLVRAYGLGEGGLSDDEASSMSVTGELISSLERRAMEAERETIDRYVAAYLADRVGQIVRCRISGVQPFGFFATVEGLGGDGLVPAATLGGEYFRYDEASQGLIGDDTGTTFKPGQRLDLRLAEANPVSGALRFELPDSEAATSPRSGPIRDGKRTQGRRGRPSNIRHRGRR</sequence>
<dbReference type="AlphaFoldDB" id="A0A1X7H443"/>
<dbReference type="GO" id="GO:0003723">
    <property type="term" value="F:RNA binding"/>
    <property type="evidence" value="ECO:0007669"/>
    <property type="project" value="UniProtKB-UniRule"/>
</dbReference>
<feature type="region of interest" description="Disordered" evidence="5">
    <location>
        <begin position="385"/>
        <end position="429"/>
    </location>
</feature>
<dbReference type="OrthoDB" id="9764149at2"/>
<proteinExistence type="inferred from homology"/>
<protein>
    <recommendedName>
        <fullName evidence="4">Ribonuclease R</fullName>
        <shortName evidence="4">RNase R</shortName>
        <ecNumber evidence="4">3.1.13.1</ecNumber>
    </recommendedName>
</protein>
<gene>
    <name evidence="4" type="primary">rnr</name>
    <name evidence="7" type="ORF">SAMN06295910_2725</name>
</gene>
<evidence type="ECO:0000256" key="2">
    <source>
        <dbReference type="ARBA" id="ARBA00022801"/>
    </source>
</evidence>
<comment type="subcellular location">
    <subcellularLocation>
        <location evidence="4">Cytoplasm</location>
    </subcellularLocation>
</comment>
<evidence type="ECO:0000259" key="6">
    <source>
        <dbReference type="PROSITE" id="PS50126"/>
    </source>
</evidence>
<keyword evidence="8" id="KW-1185">Reference proteome</keyword>
<dbReference type="InterPro" id="IPR012340">
    <property type="entry name" value="NA-bd_OB-fold"/>
</dbReference>
<evidence type="ECO:0000256" key="5">
    <source>
        <dbReference type="SAM" id="MobiDB-lite"/>
    </source>
</evidence>
<keyword evidence="3 4" id="KW-0269">Exonuclease</keyword>
<reference evidence="8" key="1">
    <citation type="submission" date="2017-04" db="EMBL/GenBank/DDBJ databases">
        <authorList>
            <person name="Varghese N."/>
            <person name="Submissions S."/>
        </authorList>
    </citation>
    <scope>NUCLEOTIDE SEQUENCE [LARGE SCALE GENOMIC DNA]</scope>
    <source>
        <strain evidence="8">Dd16</strain>
    </source>
</reference>
<feature type="region of interest" description="Disordered" evidence="5">
    <location>
        <begin position="760"/>
        <end position="798"/>
    </location>
</feature>
<keyword evidence="4" id="KW-0694">RNA-binding</keyword>
<dbReference type="InterPro" id="IPR040476">
    <property type="entry name" value="CSD2"/>
</dbReference>
<dbReference type="Proteomes" id="UP000192934">
    <property type="component" value="Chromosome I"/>
</dbReference>
<dbReference type="GO" id="GO:0005829">
    <property type="term" value="C:cytosol"/>
    <property type="evidence" value="ECO:0007669"/>
    <property type="project" value="TreeGrafter"/>
</dbReference>
<dbReference type="GO" id="GO:0006402">
    <property type="term" value="P:mRNA catabolic process"/>
    <property type="evidence" value="ECO:0007669"/>
    <property type="project" value="TreeGrafter"/>
</dbReference>
<dbReference type="SMART" id="SM00955">
    <property type="entry name" value="RNB"/>
    <property type="match status" value="1"/>
</dbReference>
<dbReference type="SUPFAM" id="SSF50249">
    <property type="entry name" value="Nucleic acid-binding proteins"/>
    <property type="match status" value="2"/>
</dbReference>
<dbReference type="PROSITE" id="PS50126">
    <property type="entry name" value="S1"/>
    <property type="match status" value="1"/>
</dbReference>
<comment type="catalytic activity">
    <reaction evidence="4">
        <text>Exonucleolytic cleavage in the 3'- to 5'-direction to yield nucleoside 5'-phosphates.</text>
        <dbReference type="EC" id="3.1.13.1"/>
    </reaction>
</comment>
<dbReference type="SMART" id="SM00316">
    <property type="entry name" value="S1"/>
    <property type="match status" value="1"/>
</dbReference>
<dbReference type="EC" id="3.1.13.1" evidence="4"/>
<dbReference type="Pfam" id="PF00773">
    <property type="entry name" value="RNB"/>
    <property type="match status" value="1"/>
</dbReference>
<dbReference type="CDD" id="cd04471">
    <property type="entry name" value="S1_RNase_R"/>
    <property type="match status" value="1"/>
</dbReference>